<dbReference type="PANTHER" id="PTHR42904">
    <property type="entry name" value="NUDIX HYDROLASE, NUDC SUBFAMILY"/>
    <property type="match status" value="1"/>
</dbReference>
<dbReference type="EMBL" id="CP001390">
    <property type="protein sequence ID" value="ACM18935.1"/>
    <property type="molecule type" value="Genomic_DNA"/>
</dbReference>
<dbReference type="InterPro" id="IPR015797">
    <property type="entry name" value="NUDIX_hydrolase-like_dom_sf"/>
</dbReference>
<evidence type="ECO:0000256" key="1">
    <source>
        <dbReference type="ARBA" id="ARBA00001946"/>
    </source>
</evidence>
<keyword evidence="8" id="KW-1185">Reference proteome</keyword>
<dbReference type="HOGENOM" id="CLU_037162_15_0_7"/>
<dbReference type="Pfam" id="PF00293">
    <property type="entry name" value="NUDIX"/>
    <property type="match status" value="1"/>
</dbReference>
<dbReference type="AlphaFoldDB" id="B9LZX1"/>
<evidence type="ECO:0000256" key="4">
    <source>
        <dbReference type="ARBA" id="ARBA00022842"/>
    </source>
</evidence>
<dbReference type="CDD" id="cd04681">
    <property type="entry name" value="NUDIX_Hydrolase"/>
    <property type="match status" value="1"/>
</dbReference>
<dbReference type="SUPFAM" id="SSF55811">
    <property type="entry name" value="Nudix"/>
    <property type="match status" value="1"/>
</dbReference>
<dbReference type="GO" id="GO:0046872">
    <property type="term" value="F:metal ion binding"/>
    <property type="evidence" value="ECO:0007669"/>
    <property type="project" value="UniProtKB-KW"/>
</dbReference>
<evidence type="ECO:0000256" key="3">
    <source>
        <dbReference type="ARBA" id="ARBA00022801"/>
    </source>
</evidence>
<dbReference type="InterPro" id="IPR050241">
    <property type="entry name" value="NAD-cap_RNA_hydrolase_NudC"/>
</dbReference>
<dbReference type="Gene3D" id="3.90.79.10">
    <property type="entry name" value="Nucleoside Triphosphate Pyrophosphohydrolase"/>
    <property type="match status" value="1"/>
</dbReference>
<dbReference type="KEGG" id="geo:Geob_0568"/>
<dbReference type="PRINTS" id="PR00502">
    <property type="entry name" value="NUDIXFAMILY"/>
</dbReference>
<feature type="domain" description="Nudix hydrolase" evidence="6">
    <location>
        <begin position="40"/>
        <end position="172"/>
    </location>
</feature>
<dbReference type="GO" id="GO:0005829">
    <property type="term" value="C:cytosol"/>
    <property type="evidence" value="ECO:0007669"/>
    <property type="project" value="TreeGrafter"/>
</dbReference>
<dbReference type="STRING" id="316067.Geob_0568"/>
<dbReference type="OrthoDB" id="5417595at2"/>
<keyword evidence="4" id="KW-0460">Magnesium</keyword>
<organism evidence="7 8">
    <name type="scientific">Geotalea daltonii (strain DSM 22248 / JCM 15807 / FRC-32)</name>
    <name type="common">Geobacter daltonii</name>
    <dbReference type="NCBI Taxonomy" id="316067"/>
    <lineage>
        <taxon>Bacteria</taxon>
        <taxon>Pseudomonadati</taxon>
        <taxon>Thermodesulfobacteriota</taxon>
        <taxon>Desulfuromonadia</taxon>
        <taxon>Geobacterales</taxon>
        <taxon>Geobacteraceae</taxon>
        <taxon>Geotalea</taxon>
    </lineage>
</organism>
<evidence type="ECO:0000313" key="7">
    <source>
        <dbReference type="EMBL" id="ACM18935.1"/>
    </source>
</evidence>
<dbReference type="Proteomes" id="UP000007721">
    <property type="component" value="Chromosome"/>
</dbReference>
<dbReference type="GO" id="GO:0006742">
    <property type="term" value="P:NADP+ catabolic process"/>
    <property type="evidence" value="ECO:0007669"/>
    <property type="project" value="TreeGrafter"/>
</dbReference>
<comment type="similarity">
    <text evidence="5">Belongs to the Nudix hydrolase family.</text>
</comment>
<dbReference type="GO" id="GO:0019677">
    <property type="term" value="P:NAD+ catabolic process"/>
    <property type="evidence" value="ECO:0007669"/>
    <property type="project" value="TreeGrafter"/>
</dbReference>
<dbReference type="PANTHER" id="PTHR42904:SF12">
    <property type="entry name" value="ADP-RIBOSE PYROPHOSPHATASE-RELATED"/>
    <property type="match status" value="1"/>
</dbReference>
<proteinExistence type="inferred from homology"/>
<protein>
    <submittedName>
        <fullName evidence="7">NUDIX hydrolase</fullName>
    </submittedName>
</protein>
<dbReference type="InterPro" id="IPR020084">
    <property type="entry name" value="NUDIX_hydrolase_CS"/>
</dbReference>
<dbReference type="eggNOG" id="COG2816">
    <property type="taxonomic scope" value="Bacteria"/>
</dbReference>
<reference evidence="7 8" key="1">
    <citation type="submission" date="2009-01" db="EMBL/GenBank/DDBJ databases">
        <title>Complete sequence of Geobacter sp. FRC-32.</title>
        <authorList>
            <consortium name="US DOE Joint Genome Institute"/>
            <person name="Lucas S."/>
            <person name="Copeland A."/>
            <person name="Lapidus A."/>
            <person name="Glavina del Rio T."/>
            <person name="Dalin E."/>
            <person name="Tice H."/>
            <person name="Bruce D."/>
            <person name="Goodwin L."/>
            <person name="Pitluck S."/>
            <person name="Saunders E."/>
            <person name="Brettin T."/>
            <person name="Detter J.C."/>
            <person name="Han C."/>
            <person name="Larimer F."/>
            <person name="Land M."/>
            <person name="Hauser L."/>
            <person name="Kyrpides N."/>
            <person name="Ovchinnikova G."/>
            <person name="Kostka J."/>
            <person name="Richardson P."/>
        </authorList>
    </citation>
    <scope>NUCLEOTIDE SEQUENCE [LARGE SCALE GENOMIC DNA]</scope>
    <source>
        <strain evidence="8">DSM 22248 / JCM 15807 / FRC-32</strain>
    </source>
</reference>
<name>B9LZX1_GEODF</name>
<comment type="cofactor">
    <cofactor evidence="1">
        <name>Mg(2+)</name>
        <dbReference type="ChEBI" id="CHEBI:18420"/>
    </cofactor>
</comment>
<dbReference type="PROSITE" id="PS00893">
    <property type="entry name" value="NUDIX_BOX"/>
    <property type="match status" value="1"/>
</dbReference>
<evidence type="ECO:0000259" key="6">
    <source>
        <dbReference type="PROSITE" id="PS51462"/>
    </source>
</evidence>
<evidence type="ECO:0000256" key="2">
    <source>
        <dbReference type="ARBA" id="ARBA00022723"/>
    </source>
</evidence>
<evidence type="ECO:0000313" key="8">
    <source>
        <dbReference type="Proteomes" id="UP000007721"/>
    </source>
</evidence>
<dbReference type="InterPro" id="IPR020476">
    <property type="entry name" value="Nudix_hydrolase"/>
</dbReference>
<dbReference type="PROSITE" id="PS51462">
    <property type="entry name" value="NUDIX"/>
    <property type="match status" value="1"/>
</dbReference>
<gene>
    <name evidence="7" type="ordered locus">Geob_0568</name>
</gene>
<keyword evidence="2" id="KW-0479">Metal-binding</keyword>
<dbReference type="InterPro" id="IPR000086">
    <property type="entry name" value="NUDIX_hydrolase_dom"/>
</dbReference>
<sequence>MPHRPAEAEHIRHCPRCAATSLSWHSTKNFRCNACGFTLFLNVAAAVGVIIECRGKILFGVRRNDPGKGMLDLPGGFVDPEETAEECAVREVLEETGIRIPGGSYFMSLPNSYLFRQITYSTLDLVLTVRLDEFPAMQAADDLAELLWVDRDEVDPEKIAFPSLREAVLRYMASMPPVLQAVPSP</sequence>
<accession>B9LZX1</accession>
<keyword evidence="3 5" id="KW-0378">Hydrolase</keyword>
<evidence type="ECO:0000256" key="5">
    <source>
        <dbReference type="RuleBase" id="RU003476"/>
    </source>
</evidence>
<dbReference type="GO" id="GO:0035529">
    <property type="term" value="F:NADH pyrophosphatase activity"/>
    <property type="evidence" value="ECO:0007669"/>
    <property type="project" value="TreeGrafter"/>
</dbReference>
<dbReference type="RefSeq" id="WP_012645664.1">
    <property type="nucleotide sequence ID" value="NC_011979.1"/>
</dbReference>